<dbReference type="RefSeq" id="XP_024873776.1">
    <property type="nucleotide sequence ID" value="XM_025018008.1"/>
</dbReference>
<keyword evidence="1" id="KW-0732">Signal</keyword>
<dbReference type="AlphaFoldDB" id="A0A6J1PX44"/>
<evidence type="ECO:0000313" key="3">
    <source>
        <dbReference type="RefSeq" id="XP_024873776.1"/>
    </source>
</evidence>
<keyword evidence="2" id="KW-1185">Reference proteome</keyword>
<name>A0A6J1PX44_9HYME</name>
<evidence type="ECO:0000256" key="1">
    <source>
        <dbReference type="SAM" id="SignalP"/>
    </source>
</evidence>
<feature type="signal peptide" evidence="1">
    <location>
        <begin position="1"/>
        <end position="17"/>
    </location>
</feature>
<organism evidence="2 3">
    <name type="scientific">Temnothorax curvispinosus</name>
    <dbReference type="NCBI Taxonomy" id="300111"/>
    <lineage>
        <taxon>Eukaryota</taxon>
        <taxon>Metazoa</taxon>
        <taxon>Ecdysozoa</taxon>
        <taxon>Arthropoda</taxon>
        <taxon>Hexapoda</taxon>
        <taxon>Insecta</taxon>
        <taxon>Pterygota</taxon>
        <taxon>Neoptera</taxon>
        <taxon>Endopterygota</taxon>
        <taxon>Hymenoptera</taxon>
        <taxon>Apocrita</taxon>
        <taxon>Aculeata</taxon>
        <taxon>Formicoidea</taxon>
        <taxon>Formicidae</taxon>
        <taxon>Myrmicinae</taxon>
        <taxon>Temnothorax</taxon>
    </lineage>
</organism>
<feature type="chain" id="PRO_5026762592" evidence="1">
    <location>
        <begin position="18"/>
        <end position="355"/>
    </location>
</feature>
<sequence length="355" mass="37890">MKSLIFLIATVVCITLAMPTHYQYHGPPAPIGHDGRVRDTPEVAHAKAAHLAAVAEAAARVPHGVASYTENEDYHGYVKPVSVGHQMYHNGYGYHGPPAPLDRDEDDSLAHCGYMSMRRRLIIHHFRGNKRDFTAGNHLPRIYPAKSNRPFVQQTAPGFLLGPSPWRSLLIMMMSVKKSQPTKSQDDIVLCAFCAIAAAKPAYSIYRVGVPLGPDGKVLDTPEVAQAKAAHLATQAYEAARNTLGYGYVPAIYAPAIYAPAITYGAPIGADGRVVDTPEVAQAKAAHLAAHAQEAAKTVGLVPYGALAYATSPAFYAYSYAPLGPDGRVIDTPEVAQAKAAHLVAHAQAAARSAD</sequence>
<gene>
    <name evidence="3" type="primary">LOC112455821</name>
</gene>
<evidence type="ECO:0000313" key="2">
    <source>
        <dbReference type="Proteomes" id="UP000504618"/>
    </source>
</evidence>
<protein>
    <submittedName>
        <fullName evidence="3">Pupal cuticle protein-like</fullName>
    </submittedName>
</protein>
<proteinExistence type="predicted"/>
<reference evidence="3" key="1">
    <citation type="submission" date="2025-08" db="UniProtKB">
        <authorList>
            <consortium name="RefSeq"/>
        </authorList>
    </citation>
    <scope>IDENTIFICATION</scope>
    <source>
        <tissue evidence="3">Whole body</tissue>
    </source>
</reference>
<accession>A0A6J1PX44</accession>
<dbReference type="GeneID" id="112455821"/>
<dbReference type="Proteomes" id="UP000504618">
    <property type="component" value="Unplaced"/>
</dbReference>
<dbReference type="OrthoDB" id="8117569at2759"/>